<dbReference type="EMBL" id="CP151919">
    <property type="protein sequence ID" value="XAD54823.1"/>
    <property type="molecule type" value="Genomic_DNA"/>
</dbReference>
<dbReference type="InterPro" id="IPR027417">
    <property type="entry name" value="P-loop_NTPase"/>
</dbReference>
<dbReference type="PROSITE" id="PS51192">
    <property type="entry name" value="HELICASE_ATP_BIND_1"/>
    <property type="match status" value="1"/>
</dbReference>
<dbReference type="InterPro" id="IPR050742">
    <property type="entry name" value="Helicase_Restrict-Modif_Enz"/>
</dbReference>
<dbReference type="Pfam" id="PF00271">
    <property type="entry name" value="Helicase_C"/>
    <property type="match status" value="1"/>
</dbReference>
<gene>
    <name evidence="4" type="ORF">AAGT95_02285</name>
</gene>
<dbReference type="Proteomes" id="UP001453229">
    <property type="component" value="Chromosome"/>
</dbReference>
<dbReference type="InterPro" id="IPR006935">
    <property type="entry name" value="Helicase/UvrB_N"/>
</dbReference>
<dbReference type="RefSeq" id="WP_342595383.1">
    <property type="nucleotide sequence ID" value="NZ_CP151919.1"/>
</dbReference>
<feature type="domain" description="Helicase C-terminal" evidence="3">
    <location>
        <begin position="266"/>
        <end position="411"/>
    </location>
</feature>
<dbReference type="PANTHER" id="PTHR47396:SF1">
    <property type="entry name" value="ATP-DEPENDENT HELICASE IRC3-RELATED"/>
    <property type="match status" value="1"/>
</dbReference>
<evidence type="ECO:0000256" key="1">
    <source>
        <dbReference type="SAM" id="MobiDB-lite"/>
    </source>
</evidence>
<dbReference type="Pfam" id="PF04851">
    <property type="entry name" value="ResIII"/>
    <property type="match status" value="1"/>
</dbReference>
<dbReference type="Gene3D" id="3.40.50.300">
    <property type="entry name" value="P-loop containing nucleotide triphosphate hydrolases"/>
    <property type="match status" value="2"/>
</dbReference>
<feature type="domain" description="Helicase ATP-binding" evidence="2">
    <location>
        <begin position="26"/>
        <end position="197"/>
    </location>
</feature>
<reference evidence="4 5" key="1">
    <citation type="submission" date="2024-04" db="EMBL/GenBank/DDBJ databases">
        <title>Salinicola lusitanus LLJ914,a marine bacterium isolated from the Okinawa Trough.</title>
        <authorList>
            <person name="Li J."/>
        </authorList>
    </citation>
    <scope>NUCLEOTIDE SEQUENCE [LARGE SCALE GENOMIC DNA]</scope>
    <source>
        <strain evidence="4 5">LLJ914</strain>
    </source>
</reference>
<dbReference type="GO" id="GO:0004386">
    <property type="term" value="F:helicase activity"/>
    <property type="evidence" value="ECO:0007669"/>
    <property type="project" value="UniProtKB-KW"/>
</dbReference>
<evidence type="ECO:0000259" key="2">
    <source>
        <dbReference type="PROSITE" id="PS51192"/>
    </source>
</evidence>
<keyword evidence="4" id="KW-0347">Helicase</keyword>
<keyword evidence="4" id="KW-0547">Nucleotide-binding</keyword>
<dbReference type="PROSITE" id="PS51194">
    <property type="entry name" value="HELICASE_CTER"/>
    <property type="match status" value="1"/>
</dbReference>
<sequence length="708" mass="76633">MPRSSATSAAHRLRPYQTQAVDNVIAHFRGSDEPAVVVLPTGSGKSLVIAELARRARGRVLVLAHVRELVEQNHAKYLAYGLEADIFSAGLKRKESARQVVFGSVQSVVNGLEAFAAGDFTLLVIDECHRVALRHGEVESEAQTSAAARARASSSYAQVIARLRQARPNLKILGLTATPYRLGEGFLYHRHYHGMVKGPEDAFFRDCVFEQPLRVMVRQGYLAEPRRLDAALAFYDFSHLTTQRNGQFAERDLNGVVQGNRATPQIVADVIERARDREGVMIFAATVAHAEEVLGLLPAEASALVTGATPGPKRERLIAAFKARELKYLVNVAVLTTGFDAPHVDVIAILRPTESVGLYQQIVGRGLRLSPGKRDCLVLDYAGNPWDLYAPEIDQARPDSDSEPVQVECPECGFANTFWGKRDGDLVIEHHGRRCQGLLATRGAVDRAQPGAQDDRSNPETSAGVGMGAGANESRGAASGAHEGKGAASGANKAKGAASGANEAKGAASGANKAKGAASGASNKVQCTFRFRFKVCDQCGGENDIAARACGHCGERLVDPDDKLRDALKLKHAKVLRVSGMQLQATTNGRGVPRLKVTYHDEDGDTLDEWFGLETPAQRHVFERVFLRRHLRAPGSGWQPASAEEAAAEAHRLRAPDFVIARKSGRYWRLGEKLFDYAGRYRTAEAADGGSYDDSLPANCCTDFNRIG</sequence>
<protein>
    <submittedName>
        <fullName evidence="4">DEAD/DEAH box helicase family protein</fullName>
    </submittedName>
</protein>
<accession>A0ABZ3CUN2</accession>
<dbReference type="InterPro" id="IPR011332">
    <property type="entry name" value="Ribosomal_zn-bd"/>
</dbReference>
<organism evidence="4 5">
    <name type="scientific">Salinicola lusitanus</name>
    <dbReference type="NCBI Taxonomy" id="1949085"/>
    <lineage>
        <taxon>Bacteria</taxon>
        <taxon>Pseudomonadati</taxon>
        <taxon>Pseudomonadota</taxon>
        <taxon>Gammaproteobacteria</taxon>
        <taxon>Oceanospirillales</taxon>
        <taxon>Halomonadaceae</taxon>
        <taxon>Salinicola</taxon>
    </lineage>
</organism>
<dbReference type="SMART" id="SM00490">
    <property type="entry name" value="HELICc"/>
    <property type="match status" value="1"/>
</dbReference>
<dbReference type="PANTHER" id="PTHR47396">
    <property type="entry name" value="TYPE I RESTRICTION ENZYME ECOKI R PROTEIN"/>
    <property type="match status" value="1"/>
</dbReference>
<dbReference type="InterPro" id="IPR001650">
    <property type="entry name" value="Helicase_C-like"/>
</dbReference>
<evidence type="ECO:0000259" key="3">
    <source>
        <dbReference type="PROSITE" id="PS51194"/>
    </source>
</evidence>
<dbReference type="SUPFAM" id="SSF57829">
    <property type="entry name" value="Zn-binding ribosomal proteins"/>
    <property type="match status" value="1"/>
</dbReference>
<dbReference type="InterPro" id="IPR014001">
    <property type="entry name" value="Helicase_ATP-bd"/>
</dbReference>
<name>A0ABZ3CUN2_9GAMM</name>
<keyword evidence="5" id="KW-1185">Reference proteome</keyword>
<proteinExistence type="predicted"/>
<keyword evidence="4" id="KW-0067">ATP-binding</keyword>
<evidence type="ECO:0000313" key="5">
    <source>
        <dbReference type="Proteomes" id="UP001453229"/>
    </source>
</evidence>
<dbReference type="SUPFAM" id="SSF52540">
    <property type="entry name" value="P-loop containing nucleoside triphosphate hydrolases"/>
    <property type="match status" value="1"/>
</dbReference>
<feature type="region of interest" description="Disordered" evidence="1">
    <location>
        <begin position="445"/>
        <end position="494"/>
    </location>
</feature>
<evidence type="ECO:0000313" key="4">
    <source>
        <dbReference type="EMBL" id="XAD54823.1"/>
    </source>
</evidence>
<dbReference type="SMART" id="SM00487">
    <property type="entry name" value="DEXDc"/>
    <property type="match status" value="1"/>
</dbReference>
<keyword evidence="4" id="KW-0378">Hydrolase</keyword>